<dbReference type="KEGG" id="lak:106180535"/>
<keyword evidence="2 4" id="KW-0863">Zinc-finger</keyword>
<evidence type="ECO:0000256" key="5">
    <source>
        <dbReference type="SAM" id="MobiDB-lite"/>
    </source>
</evidence>
<dbReference type="STRING" id="7574.A0A1S3KBX6"/>
<organism evidence="7 8">
    <name type="scientific">Lingula anatina</name>
    <name type="common">Brachiopod</name>
    <name type="synonym">Lingula unguis</name>
    <dbReference type="NCBI Taxonomy" id="7574"/>
    <lineage>
        <taxon>Eukaryota</taxon>
        <taxon>Metazoa</taxon>
        <taxon>Spiralia</taxon>
        <taxon>Lophotrochozoa</taxon>
        <taxon>Brachiopoda</taxon>
        <taxon>Linguliformea</taxon>
        <taxon>Lingulata</taxon>
        <taxon>Lingulida</taxon>
        <taxon>Linguloidea</taxon>
        <taxon>Lingulidae</taxon>
        <taxon>Lingula</taxon>
    </lineage>
</organism>
<dbReference type="InterPro" id="IPR013083">
    <property type="entry name" value="Znf_RING/FYVE/PHD"/>
</dbReference>
<feature type="domain" description="RING-type" evidence="6">
    <location>
        <begin position="309"/>
        <end position="348"/>
    </location>
</feature>
<feature type="region of interest" description="Disordered" evidence="5">
    <location>
        <begin position="266"/>
        <end position="290"/>
    </location>
</feature>
<keyword evidence="3" id="KW-0862">Zinc</keyword>
<dbReference type="Pfam" id="PF00097">
    <property type="entry name" value="zf-C3HC4"/>
    <property type="match status" value="1"/>
</dbReference>
<evidence type="ECO:0000313" key="8">
    <source>
        <dbReference type="RefSeq" id="XP_013419997.1"/>
    </source>
</evidence>
<accession>A0A1S3KBX6</accession>
<dbReference type="GeneID" id="106180535"/>
<evidence type="ECO:0000256" key="3">
    <source>
        <dbReference type="ARBA" id="ARBA00022833"/>
    </source>
</evidence>
<dbReference type="GO" id="GO:0008270">
    <property type="term" value="F:zinc ion binding"/>
    <property type="evidence" value="ECO:0007669"/>
    <property type="project" value="UniProtKB-KW"/>
</dbReference>
<gene>
    <name evidence="8" type="primary">LOC106180535</name>
</gene>
<evidence type="ECO:0000259" key="6">
    <source>
        <dbReference type="PROSITE" id="PS50089"/>
    </source>
</evidence>
<name>A0A1S3KBX6_LINAN</name>
<evidence type="ECO:0000256" key="2">
    <source>
        <dbReference type="ARBA" id="ARBA00022771"/>
    </source>
</evidence>
<dbReference type="InterPro" id="IPR018957">
    <property type="entry name" value="Znf_C3HC4_RING-type"/>
</dbReference>
<dbReference type="SUPFAM" id="SSF57850">
    <property type="entry name" value="RING/U-box"/>
    <property type="match status" value="1"/>
</dbReference>
<evidence type="ECO:0000313" key="7">
    <source>
        <dbReference type="Proteomes" id="UP000085678"/>
    </source>
</evidence>
<protein>
    <submittedName>
        <fullName evidence="8">Uncharacterized protein LOC106180535</fullName>
    </submittedName>
</protein>
<dbReference type="InterPro" id="IPR001841">
    <property type="entry name" value="Znf_RING"/>
</dbReference>
<dbReference type="Proteomes" id="UP000085678">
    <property type="component" value="Unplaced"/>
</dbReference>
<keyword evidence="7" id="KW-1185">Reference proteome</keyword>
<feature type="compositionally biased region" description="Low complexity" evidence="5">
    <location>
        <begin position="279"/>
        <end position="289"/>
    </location>
</feature>
<dbReference type="Gene3D" id="3.30.40.10">
    <property type="entry name" value="Zinc/RING finger domain, C3HC4 (zinc finger)"/>
    <property type="match status" value="1"/>
</dbReference>
<dbReference type="AlphaFoldDB" id="A0A1S3KBX6"/>
<reference evidence="8" key="1">
    <citation type="submission" date="2025-08" db="UniProtKB">
        <authorList>
            <consortium name="RefSeq"/>
        </authorList>
    </citation>
    <scope>IDENTIFICATION</scope>
    <source>
        <tissue evidence="8">Gonads</tissue>
    </source>
</reference>
<dbReference type="InParanoid" id="A0A1S3KBX6"/>
<evidence type="ECO:0000256" key="1">
    <source>
        <dbReference type="ARBA" id="ARBA00022723"/>
    </source>
</evidence>
<proteinExistence type="predicted"/>
<sequence length="381" mass="43156">MYFADSWKAISVAEFREIVQQEQKIREKSILEKYVELGWQEYCADLRVSDEDKRYYYRQFLLGRGELCTNATPSPETPSEDARQAYNADIEEARQVAFLFLAAPLDGDDIVKRKCEIRNFRELYPGASQCSGNVGQVVMVYNKNELFNKVTTYIEEHRKKGRIVILFVGHGGPDGQITLAVEKCPLKEYIDCVDEVANNLYPPVPIDLINAQCYAHLVTKSRCPSTKIIHLSNEDSPQTNSRSYKLDDQTLSWLIVELQDYARTVRDKQDADAGKQSIPQTPTEETTQPAKGGFDLALFRDPVHERFKCKTCKLVLRDAMQAPCGHRHCKTCLDDFIRSSGAQRCSACPKGAEGGESQVCSVVTERFNYYKSGILCRVVNG</sequence>
<evidence type="ECO:0000256" key="4">
    <source>
        <dbReference type="PROSITE-ProRule" id="PRU00175"/>
    </source>
</evidence>
<dbReference type="RefSeq" id="XP_013419997.1">
    <property type="nucleotide sequence ID" value="XM_013564543.2"/>
</dbReference>
<dbReference type="PROSITE" id="PS50089">
    <property type="entry name" value="ZF_RING_2"/>
    <property type="match status" value="1"/>
</dbReference>
<keyword evidence="1" id="KW-0479">Metal-binding</keyword>